<evidence type="ECO:0000256" key="2">
    <source>
        <dbReference type="ARBA" id="ARBA00022801"/>
    </source>
</evidence>
<dbReference type="Pfam" id="PF02545">
    <property type="entry name" value="Maf"/>
    <property type="match status" value="1"/>
</dbReference>
<dbReference type="Proteomes" id="UP000001554">
    <property type="component" value="Chromosome 3"/>
</dbReference>
<name>A0A9J7KW66_BRAFL</name>
<dbReference type="Gene3D" id="3.90.950.10">
    <property type="match status" value="1"/>
</dbReference>
<dbReference type="NCBIfam" id="TIGR00172">
    <property type="entry name" value="maf"/>
    <property type="match status" value="1"/>
</dbReference>
<dbReference type="KEGG" id="bfo:118412375"/>
<accession>A0A9J7KW66</accession>
<dbReference type="OrthoDB" id="10267058at2759"/>
<sequence>MKPVFLYRSGLPVSGLLDILKQGKRNLSMLQPLLPTLLEQRIVLASGSPRRQEILKRIGLKFEVVPSKFEENLKKSSFAGPHEYATATARGKAMEVADRLYSQVKKPDLIIAADTVVSLGSDIIEKPADEEDAFKILKRLNAKTHEVVTGVVLVVPSLTGAEKYDMVQFHESTEVCFGDLTDEMLKAYVATGEPMDKAGGYGIQAIGSSLVQGIHGDYFNVEGFPVYHFCKKLVQLYRERQQRSAPRTDQHS</sequence>
<dbReference type="HAMAP" id="MF_00528">
    <property type="entry name" value="Maf"/>
    <property type="match status" value="1"/>
</dbReference>
<keyword evidence="2" id="KW-0378">Hydrolase</keyword>
<dbReference type="CDD" id="cd00555">
    <property type="entry name" value="Maf"/>
    <property type="match status" value="1"/>
</dbReference>
<dbReference type="GeneID" id="118412375"/>
<dbReference type="InterPro" id="IPR029001">
    <property type="entry name" value="ITPase-like_fam"/>
</dbReference>
<dbReference type="SUPFAM" id="SSF52972">
    <property type="entry name" value="ITPase-like"/>
    <property type="match status" value="1"/>
</dbReference>
<dbReference type="PANTHER" id="PTHR43213">
    <property type="entry name" value="BIFUNCTIONAL DTTP/UTP PYROPHOSPHATASE/METHYLTRANSFERASE PROTEIN-RELATED"/>
    <property type="match status" value="1"/>
</dbReference>
<dbReference type="PANTHER" id="PTHR43213:SF5">
    <property type="entry name" value="BIFUNCTIONAL DTTP_UTP PYROPHOSPHATASE_METHYLTRANSFERASE PROTEIN-RELATED"/>
    <property type="match status" value="1"/>
</dbReference>
<protein>
    <submittedName>
        <fullName evidence="4">Probable bifunctional dTTP/UTP pyrophosphatase/methyltransferase protein</fullName>
    </submittedName>
</protein>
<evidence type="ECO:0000313" key="3">
    <source>
        <dbReference type="Proteomes" id="UP000001554"/>
    </source>
</evidence>
<dbReference type="AlphaFoldDB" id="A0A9J7KW66"/>
<comment type="cofactor">
    <cofactor evidence="1">
        <name>a divalent metal cation</name>
        <dbReference type="ChEBI" id="CHEBI:60240"/>
    </cofactor>
</comment>
<dbReference type="OMA" id="VIGCDSV"/>
<reference evidence="4" key="2">
    <citation type="submission" date="2025-08" db="UniProtKB">
        <authorList>
            <consortium name="RefSeq"/>
        </authorList>
    </citation>
    <scope>IDENTIFICATION</scope>
    <source>
        <strain evidence="4">S238N-H82</strain>
        <tissue evidence="4">Testes</tissue>
    </source>
</reference>
<keyword evidence="3" id="KW-1185">Reference proteome</keyword>
<evidence type="ECO:0000256" key="1">
    <source>
        <dbReference type="ARBA" id="ARBA00001968"/>
    </source>
</evidence>
<gene>
    <name evidence="4" type="primary">LOC118412375</name>
</gene>
<dbReference type="InterPro" id="IPR003697">
    <property type="entry name" value="Maf-like"/>
</dbReference>
<dbReference type="GO" id="GO:0047429">
    <property type="term" value="F:nucleoside triphosphate diphosphatase activity"/>
    <property type="evidence" value="ECO:0000318"/>
    <property type="project" value="GO_Central"/>
</dbReference>
<reference evidence="3" key="1">
    <citation type="journal article" date="2020" name="Nat. Ecol. Evol.">
        <title>Deeply conserved synteny resolves early events in vertebrate evolution.</title>
        <authorList>
            <person name="Simakov O."/>
            <person name="Marletaz F."/>
            <person name="Yue J.X."/>
            <person name="O'Connell B."/>
            <person name="Jenkins J."/>
            <person name="Brandt A."/>
            <person name="Calef R."/>
            <person name="Tung C.H."/>
            <person name="Huang T.K."/>
            <person name="Schmutz J."/>
            <person name="Satoh N."/>
            <person name="Yu J.K."/>
            <person name="Putnam N.H."/>
            <person name="Green R.E."/>
            <person name="Rokhsar D.S."/>
        </authorList>
    </citation>
    <scope>NUCLEOTIDE SEQUENCE [LARGE SCALE GENOMIC DNA]</scope>
    <source>
        <strain evidence="3">S238N-H82</strain>
    </source>
</reference>
<evidence type="ECO:0000313" key="4">
    <source>
        <dbReference type="RefSeq" id="XP_035671100.1"/>
    </source>
</evidence>
<organism evidence="3 4">
    <name type="scientific">Branchiostoma floridae</name>
    <name type="common">Florida lancelet</name>
    <name type="synonym">Amphioxus</name>
    <dbReference type="NCBI Taxonomy" id="7739"/>
    <lineage>
        <taxon>Eukaryota</taxon>
        <taxon>Metazoa</taxon>
        <taxon>Chordata</taxon>
        <taxon>Cephalochordata</taxon>
        <taxon>Leptocardii</taxon>
        <taxon>Amphioxiformes</taxon>
        <taxon>Branchiostomatidae</taxon>
        <taxon>Branchiostoma</taxon>
    </lineage>
</organism>
<dbReference type="RefSeq" id="XP_035671100.1">
    <property type="nucleotide sequence ID" value="XM_035815207.1"/>
</dbReference>
<proteinExistence type="inferred from homology"/>